<accession>A0ABY7VW62</accession>
<dbReference type="InterPro" id="IPR019239">
    <property type="entry name" value="VapB_antitoxin"/>
</dbReference>
<dbReference type="Pfam" id="PF09957">
    <property type="entry name" value="VapB_antitoxin"/>
    <property type="match status" value="1"/>
</dbReference>
<name>A0ABY7VW62_9BACT</name>
<sequence>MATNLAIDNKLLNQAQQVAHLKTKKETVNLALREFVNRRKQLEIIDLFNQMDPDENYDYKESRKR</sequence>
<dbReference type="EMBL" id="CP117812">
    <property type="protein sequence ID" value="WDE98146.1"/>
    <property type="molecule type" value="Genomic_DNA"/>
</dbReference>
<organism evidence="1 2">
    <name type="scientific">Lentisphaera profundi</name>
    <dbReference type="NCBI Taxonomy" id="1658616"/>
    <lineage>
        <taxon>Bacteria</taxon>
        <taxon>Pseudomonadati</taxon>
        <taxon>Lentisphaerota</taxon>
        <taxon>Lentisphaeria</taxon>
        <taxon>Lentisphaerales</taxon>
        <taxon>Lentisphaeraceae</taxon>
        <taxon>Lentisphaera</taxon>
    </lineage>
</organism>
<dbReference type="RefSeq" id="WP_274152951.1">
    <property type="nucleotide sequence ID" value="NZ_CP117812.1"/>
</dbReference>
<dbReference type="Proteomes" id="UP001214250">
    <property type="component" value="Chromosome 2"/>
</dbReference>
<reference evidence="1 2" key="1">
    <citation type="submission" date="2023-02" db="EMBL/GenBank/DDBJ databases">
        <title>Genome sequence of Lentisphaera profundi SAORIC-696.</title>
        <authorList>
            <person name="Kim e."/>
            <person name="Cho J.-C."/>
            <person name="Choi A."/>
            <person name="Kang I."/>
        </authorList>
    </citation>
    <scope>NUCLEOTIDE SEQUENCE [LARGE SCALE GENOMIC DNA]</scope>
    <source>
        <strain evidence="1 2">SAORIC-696</strain>
    </source>
</reference>
<proteinExistence type="predicted"/>
<keyword evidence="2" id="KW-1185">Reference proteome</keyword>
<evidence type="ECO:0000313" key="1">
    <source>
        <dbReference type="EMBL" id="WDE98146.1"/>
    </source>
</evidence>
<evidence type="ECO:0000313" key="2">
    <source>
        <dbReference type="Proteomes" id="UP001214250"/>
    </source>
</evidence>
<gene>
    <name evidence="1" type="ORF">PQO03_20205</name>
</gene>
<protein>
    <submittedName>
        <fullName evidence="1">Type II toxin-antitoxin system VapB family antitoxin</fullName>
    </submittedName>
</protein>